<dbReference type="InterPro" id="IPR050953">
    <property type="entry name" value="N4_N6_ade-DNA_methylase"/>
</dbReference>
<dbReference type="PANTHER" id="PTHR33841">
    <property type="entry name" value="DNA METHYLTRANSFERASE YEEA-RELATED"/>
    <property type="match status" value="1"/>
</dbReference>
<dbReference type="GO" id="GO:0009007">
    <property type="term" value="F:site-specific DNA-methyltransferase (adenine-specific) activity"/>
    <property type="evidence" value="ECO:0007669"/>
    <property type="project" value="UniProtKB-EC"/>
</dbReference>
<dbReference type="Proteomes" id="UP000215559">
    <property type="component" value="Unassembled WGS sequence"/>
</dbReference>
<keyword evidence="4" id="KW-0949">S-adenosyl-L-methionine</keyword>
<dbReference type="SUPFAM" id="SSF53335">
    <property type="entry name" value="S-adenosyl-L-methionine-dependent methyltransferases"/>
    <property type="match status" value="1"/>
</dbReference>
<evidence type="ECO:0000256" key="2">
    <source>
        <dbReference type="ARBA" id="ARBA00022603"/>
    </source>
</evidence>
<evidence type="ECO:0000313" key="8">
    <source>
        <dbReference type="Proteomes" id="UP000215559"/>
    </source>
</evidence>
<organism evidence="7 8">
    <name type="scientific">candidate division WOR-3 bacterium JGI_Cruoil_03_51_56</name>
    <dbReference type="NCBI Taxonomy" id="1973747"/>
    <lineage>
        <taxon>Bacteria</taxon>
        <taxon>Bacteria division WOR-3</taxon>
    </lineage>
</organism>
<dbReference type="GO" id="GO:0006304">
    <property type="term" value="P:DNA modification"/>
    <property type="evidence" value="ECO:0007669"/>
    <property type="project" value="InterPro"/>
</dbReference>
<dbReference type="PROSITE" id="PS00092">
    <property type="entry name" value="N6_MTASE"/>
    <property type="match status" value="1"/>
</dbReference>
<dbReference type="InterPro" id="IPR002052">
    <property type="entry name" value="DNA_methylase_N6_adenine_CS"/>
</dbReference>
<evidence type="ECO:0000256" key="4">
    <source>
        <dbReference type="ARBA" id="ARBA00022691"/>
    </source>
</evidence>
<dbReference type="InterPro" id="IPR011639">
    <property type="entry name" value="MethylTrfase_TaqI-like_dom"/>
</dbReference>
<feature type="domain" description="Type II methyltransferase M.TaqI-like" evidence="6">
    <location>
        <begin position="54"/>
        <end position="313"/>
    </location>
</feature>
<dbReference type="EC" id="2.1.1.72" evidence="1"/>
<evidence type="ECO:0000256" key="3">
    <source>
        <dbReference type="ARBA" id="ARBA00022679"/>
    </source>
</evidence>
<dbReference type="GO" id="GO:0032259">
    <property type="term" value="P:methylation"/>
    <property type="evidence" value="ECO:0007669"/>
    <property type="project" value="UniProtKB-KW"/>
</dbReference>
<comment type="catalytic activity">
    <reaction evidence="5">
        <text>a 2'-deoxyadenosine in DNA + S-adenosyl-L-methionine = an N(6)-methyl-2'-deoxyadenosine in DNA + S-adenosyl-L-homocysteine + H(+)</text>
        <dbReference type="Rhea" id="RHEA:15197"/>
        <dbReference type="Rhea" id="RHEA-COMP:12418"/>
        <dbReference type="Rhea" id="RHEA-COMP:12419"/>
        <dbReference type="ChEBI" id="CHEBI:15378"/>
        <dbReference type="ChEBI" id="CHEBI:57856"/>
        <dbReference type="ChEBI" id="CHEBI:59789"/>
        <dbReference type="ChEBI" id="CHEBI:90615"/>
        <dbReference type="ChEBI" id="CHEBI:90616"/>
        <dbReference type="EC" id="2.1.1.72"/>
    </reaction>
</comment>
<accession>A0A235BV87</accession>
<gene>
    <name evidence="7" type="ORF">CH330_03670</name>
</gene>
<dbReference type="InterPro" id="IPR029063">
    <property type="entry name" value="SAM-dependent_MTases_sf"/>
</dbReference>
<reference evidence="7 8" key="1">
    <citation type="submission" date="2017-07" db="EMBL/GenBank/DDBJ databases">
        <title>Recovery of genomes from metagenomes via a dereplication, aggregation, and scoring strategy.</title>
        <authorList>
            <person name="Sieber C.M."/>
            <person name="Probst A.J."/>
            <person name="Sharrar A."/>
            <person name="Thomas B.C."/>
            <person name="Hess M."/>
            <person name="Tringe S.G."/>
            <person name="Banfield J.F."/>
        </authorList>
    </citation>
    <scope>NUCLEOTIDE SEQUENCE [LARGE SCALE GENOMIC DNA]</scope>
    <source>
        <strain evidence="7">JGI_Cruoil_03_51_56</strain>
    </source>
</reference>
<name>A0A235BV87_UNCW3</name>
<evidence type="ECO:0000259" key="6">
    <source>
        <dbReference type="Pfam" id="PF07669"/>
    </source>
</evidence>
<dbReference type="GO" id="GO:0003676">
    <property type="term" value="F:nucleic acid binding"/>
    <property type="evidence" value="ECO:0007669"/>
    <property type="project" value="InterPro"/>
</dbReference>
<feature type="non-terminal residue" evidence="7">
    <location>
        <position position="1"/>
    </location>
</feature>
<evidence type="ECO:0000313" key="7">
    <source>
        <dbReference type="EMBL" id="OYD16136.1"/>
    </source>
</evidence>
<evidence type="ECO:0000256" key="1">
    <source>
        <dbReference type="ARBA" id="ARBA00011900"/>
    </source>
</evidence>
<comment type="caution">
    <text evidence="7">The sequence shown here is derived from an EMBL/GenBank/DDBJ whole genome shotgun (WGS) entry which is preliminary data.</text>
</comment>
<dbReference type="PANTHER" id="PTHR33841:SF4">
    <property type="entry name" value="RESTRICTION MODIFICATION SYSTEM DNA SPECIFICITY DOMAIN"/>
    <property type="match status" value="1"/>
</dbReference>
<protein>
    <recommendedName>
        <fullName evidence="1">site-specific DNA-methyltransferase (adenine-specific)</fullName>
        <ecNumber evidence="1">2.1.1.72</ecNumber>
    </recommendedName>
</protein>
<dbReference type="Pfam" id="PF07669">
    <property type="entry name" value="Eco57I"/>
    <property type="match status" value="1"/>
</dbReference>
<keyword evidence="2" id="KW-0489">Methyltransferase</keyword>
<dbReference type="AlphaFoldDB" id="A0A235BV87"/>
<proteinExistence type="predicted"/>
<sequence length="728" mass="82946">WLAHRIVRKLLDENPQGSFLDPACGSGTFLYLAIREKIARLGRSRATLNHIRESVHGADVHPLAVIIAKTNYVLALGDLLKKRKKPIAVPIYLANTVKLPEYKGQTEVAQTLASGETVVLSPGYEVELDGATVRLPSKTLEEPGLYDLSVELVKEFARQNKGRRITITLDSFHNFLTAQRFPAANDETLVQNLFAIADALKHFIDKERDTIWAFVLKNIYKPLFFRRKFDFVVGNPPWIAYRYFEPGYQKFLKHQTTRTYHILKARGEHVPHLEIASLFLVHSADYYLKPKGTIAFVMPKSLFSADQHDGIRRRSFILSFDTGYGLFWREIWDCEGVEPLFNVPSCVLIADKREYTGMKYPVSGQILSGKLNRKNASLLEAETALTIDKVKISLQIQGKRSYWTTGKGGATVRTSYYKSRFAEGAIIVPRSFWFVQIKPSPLGFDPDLPPLETADRARKQAKPAYKSVFLKGTVESRFLYATLLSTDLLPFGHLGYRLVVLPIEPERDNFKLVDAEKARNHGYYHLAEWLETAEAEWTKRRTSKAEQISALGWLDYRKNLTSQNPRAKYRVLYPDVNRIMLASVTNPSERMVFRIGEQRVVTSNFLADCTTYALDTNSRLEALFLVATLNSRIVDSYLQPFRRKKQKQHPHVVKKVFDVAPIPLYDGGNPHHRELAELGKKCHDKVKKWIAAGGPGNIKSIGKLRAMVREMLKPELTEIDKLVETILK</sequence>
<evidence type="ECO:0000256" key="5">
    <source>
        <dbReference type="ARBA" id="ARBA00047942"/>
    </source>
</evidence>
<keyword evidence="3" id="KW-0808">Transferase</keyword>
<dbReference type="Gene3D" id="3.40.50.150">
    <property type="entry name" value="Vaccinia Virus protein VP39"/>
    <property type="match status" value="1"/>
</dbReference>
<dbReference type="EMBL" id="NOZP01000069">
    <property type="protein sequence ID" value="OYD16136.1"/>
    <property type="molecule type" value="Genomic_DNA"/>
</dbReference>
<dbReference type="PRINTS" id="PR00507">
    <property type="entry name" value="N12N6MTFRASE"/>
</dbReference>